<dbReference type="SUPFAM" id="SSF63829">
    <property type="entry name" value="Calcium-dependent phosphotriesterase"/>
    <property type="match status" value="1"/>
</dbReference>
<feature type="chain" id="PRO_5010972019" description="Bee-milk protein" evidence="6">
    <location>
        <begin position="24"/>
        <end position="500"/>
    </location>
</feature>
<evidence type="ECO:0000256" key="2">
    <source>
        <dbReference type="ARBA" id="ARBA00009127"/>
    </source>
</evidence>
<accession>N6UB80</accession>
<organism evidence="7">
    <name type="scientific">Dendroctonus ponderosae</name>
    <name type="common">Mountain pine beetle</name>
    <dbReference type="NCBI Taxonomy" id="77166"/>
    <lineage>
        <taxon>Eukaryota</taxon>
        <taxon>Metazoa</taxon>
        <taxon>Ecdysozoa</taxon>
        <taxon>Arthropoda</taxon>
        <taxon>Hexapoda</taxon>
        <taxon>Insecta</taxon>
        <taxon>Pterygota</taxon>
        <taxon>Neoptera</taxon>
        <taxon>Endopterygota</taxon>
        <taxon>Coleoptera</taxon>
        <taxon>Polyphaga</taxon>
        <taxon>Cucujiformia</taxon>
        <taxon>Curculionidae</taxon>
        <taxon>Scolytinae</taxon>
        <taxon>Dendroctonus</taxon>
    </lineage>
</organism>
<feature type="compositionally biased region" description="Low complexity" evidence="5">
    <location>
        <begin position="420"/>
        <end position="430"/>
    </location>
</feature>
<evidence type="ECO:0000313" key="7">
    <source>
        <dbReference type="EMBL" id="ENN77911.1"/>
    </source>
</evidence>
<evidence type="ECO:0000256" key="1">
    <source>
        <dbReference type="ARBA" id="ARBA00004613"/>
    </source>
</evidence>
<dbReference type="EMBL" id="KB740928">
    <property type="protein sequence ID" value="ENN77911.1"/>
    <property type="molecule type" value="Genomic_DNA"/>
</dbReference>
<evidence type="ECO:0000313" key="9">
    <source>
        <dbReference type="Proteomes" id="UP000019118"/>
    </source>
</evidence>
<evidence type="ECO:0000256" key="6">
    <source>
        <dbReference type="SAM" id="SignalP"/>
    </source>
</evidence>
<feature type="signal peptide" evidence="6">
    <location>
        <begin position="1"/>
        <end position="23"/>
    </location>
</feature>
<evidence type="ECO:0000256" key="3">
    <source>
        <dbReference type="ARBA" id="ARBA00022525"/>
    </source>
</evidence>
<comment type="subcellular location">
    <subcellularLocation>
        <location evidence="1">Secreted</location>
    </subcellularLocation>
</comment>
<keyword evidence="4 6" id="KW-0732">Signal</keyword>
<name>N6UB80_DENPD</name>
<gene>
    <name evidence="8" type="primary">109536714</name>
    <name evidence="7" type="ORF">YQE_05588</name>
</gene>
<dbReference type="Proteomes" id="UP000019118">
    <property type="component" value="Unassembled WGS sequence"/>
</dbReference>
<dbReference type="OrthoDB" id="9977471at2759"/>
<keyword evidence="9" id="KW-1185">Reference proteome</keyword>
<dbReference type="KEGG" id="dpa:109536714"/>
<dbReference type="EnsemblMetazoa" id="XM_019903046.1">
    <property type="protein sequence ID" value="XP_019758605.1"/>
    <property type="gene ID" value="LOC109536714"/>
</dbReference>
<dbReference type="OMA" id="MWILDNG"/>
<dbReference type="HOGENOM" id="CLU_031076_3_0_1"/>
<feature type="compositionally biased region" description="Low complexity" evidence="5">
    <location>
        <begin position="450"/>
        <end position="464"/>
    </location>
</feature>
<keyword evidence="3" id="KW-0964">Secreted</keyword>
<dbReference type="PANTHER" id="PTHR10009:SF18">
    <property type="entry name" value="PROTEIN YELLOW-LIKE PROTEIN"/>
    <property type="match status" value="1"/>
</dbReference>
<feature type="non-terminal residue" evidence="7">
    <location>
        <position position="1"/>
    </location>
</feature>
<evidence type="ECO:0000256" key="4">
    <source>
        <dbReference type="ARBA" id="ARBA00022729"/>
    </source>
</evidence>
<dbReference type="FunFam" id="2.120.10.30:FF:000045">
    <property type="entry name" value="Blast:Protein yellow"/>
    <property type="match status" value="1"/>
</dbReference>
<dbReference type="PANTHER" id="PTHR10009">
    <property type="entry name" value="PROTEIN YELLOW-RELATED"/>
    <property type="match status" value="1"/>
</dbReference>
<dbReference type="GO" id="GO:0005576">
    <property type="term" value="C:extracellular region"/>
    <property type="evidence" value="ECO:0007669"/>
    <property type="project" value="UniProtKB-SubCell"/>
</dbReference>
<reference evidence="7 9" key="1">
    <citation type="journal article" date="2013" name="Genome Biol.">
        <title>Draft genome of the mountain pine beetle, Dendroctonus ponderosae Hopkins, a major forest pest.</title>
        <authorList>
            <person name="Keeling C.I."/>
            <person name="Yuen M.M."/>
            <person name="Liao N.Y."/>
            <person name="Docking T.R."/>
            <person name="Chan S.K."/>
            <person name="Taylor G.A."/>
            <person name="Palmquist D.L."/>
            <person name="Jackman S.D."/>
            <person name="Nguyen A."/>
            <person name="Li M."/>
            <person name="Henderson H."/>
            <person name="Janes J.K."/>
            <person name="Zhao Y."/>
            <person name="Pandoh P."/>
            <person name="Moore R."/>
            <person name="Sperling F.A."/>
            <person name="Huber D.P."/>
            <person name="Birol I."/>
            <person name="Jones S.J."/>
            <person name="Bohlmann J."/>
        </authorList>
    </citation>
    <scope>NUCLEOTIDE SEQUENCE</scope>
</reference>
<reference evidence="8" key="2">
    <citation type="submission" date="2024-08" db="UniProtKB">
        <authorList>
            <consortium name="EnsemblMetazoa"/>
        </authorList>
    </citation>
    <scope>IDENTIFICATION</scope>
</reference>
<dbReference type="Gene3D" id="2.120.10.30">
    <property type="entry name" value="TolB, C-terminal domain"/>
    <property type="match status" value="1"/>
</dbReference>
<comment type="similarity">
    <text evidence="2">Belongs to the major royal jelly protein family.</text>
</comment>
<proteinExistence type="inferred from homology"/>
<sequence>MLTTKLLVSALFCLAANIDLSSAKFRVIREWNYVNFTWPDAEVYRQAFEGQQYVPENNIIAGLKYFEDFYYITLPRMKPGVPATLVRVPAGLSNNTAPLLSPYPSWEMNQIGDCKSLQNVQNIEIDPATGRIWIIDGGRTETLSDSPVAKCRPKLLVYDIKKENFVLTYVFPEDVASFNGSFLYDIVLDNADQGYAYITDNSGRDPGIIVFSAKDNKSWKIRHSQSMRADPRAAYFRVNDVSISASLNIASLALSPRIKNSNDKIIVNDEREVFYSPLSSLHLYSINSSVLKNEQFAATLGEFQGNVKDYGTKASQSVGMVMDNQGVLYYSLLALNGIARWDSGTPFQTGQKMIAKDERYLEWVNSFAFDDQGNLTILVNRLNRFIYQKLSINEPNFRLIASNVGGKSYLYDESYNYESSQTSEASSTTTTEKEVPVLKPGTDQDPYLSPQPAEPQAEPTPESSMGQTNGSTTPKPSSAAAEKAATALISLLIAGMLLVV</sequence>
<dbReference type="Pfam" id="PF03022">
    <property type="entry name" value="MRJP"/>
    <property type="match status" value="1"/>
</dbReference>
<evidence type="ECO:0000256" key="5">
    <source>
        <dbReference type="SAM" id="MobiDB-lite"/>
    </source>
</evidence>
<dbReference type="PRINTS" id="PR01366">
    <property type="entry name" value="ROYALJELLY"/>
</dbReference>
<dbReference type="InterPro" id="IPR011042">
    <property type="entry name" value="6-blade_b-propeller_TolB-like"/>
</dbReference>
<dbReference type="InterPro" id="IPR017996">
    <property type="entry name" value="MRJP/yellow-related"/>
</dbReference>
<feature type="region of interest" description="Disordered" evidence="5">
    <location>
        <begin position="420"/>
        <end position="479"/>
    </location>
</feature>
<dbReference type="AlphaFoldDB" id="N6UB80"/>
<evidence type="ECO:0008006" key="10">
    <source>
        <dbReference type="Google" id="ProtNLM"/>
    </source>
</evidence>
<protein>
    <recommendedName>
        <fullName evidence="10">Bee-milk protein</fullName>
    </recommendedName>
</protein>
<evidence type="ECO:0000313" key="8">
    <source>
        <dbReference type="EnsemblMetazoa" id="XP_019758605.1"/>
    </source>
</evidence>